<protein>
    <recommendedName>
        <fullName evidence="2">Outer membrane protein beta-barrel domain-containing protein</fullName>
    </recommendedName>
</protein>
<organism evidence="3 4">
    <name type="scientific">Hymenobacter telluris</name>
    <dbReference type="NCBI Taxonomy" id="2816474"/>
    <lineage>
        <taxon>Bacteria</taxon>
        <taxon>Pseudomonadati</taxon>
        <taxon>Bacteroidota</taxon>
        <taxon>Cytophagia</taxon>
        <taxon>Cytophagales</taxon>
        <taxon>Hymenobacteraceae</taxon>
        <taxon>Hymenobacter</taxon>
    </lineage>
</organism>
<reference evidence="3" key="1">
    <citation type="submission" date="2021-03" db="EMBL/GenBank/DDBJ databases">
        <authorList>
            <person name="Kim M.K."/>
        </authorList>
    </citation>
    <scope>NUCLEOTIDE SEQUENCE</scope>
    <source>
        <strain evidence="3">BT186</strain>
    </source>
</reference>
<dbReference type="InterPro" id="IPR025665">
    <property type="entry name" value="Beta-barrel_OMP_2"/>
</dbReference>
<evidence type="ECO:0000256" key="1">
    <source>
        <dbReference type="SAM" id="Phobius"/>
    </source>
</evidence>
<dbReference type="Pfam" id="PF13568">
    <property type="entry name" value="OMP_b-brl_2"/>
    <property type="match status" value="1"/>
</dbReference>
<proteinExistence type="predicted"/>
<accession>A0A939EZJ6</accession>
<name>A0A939EZJ6_9BACT</name>
<evidence type="ECO:0000313" key="3">
    <source>
        <dbReference type="EMBL" id="MBO0360749.1"/>
    </source>
</evidence>
<keyword evidence="4" id="KW-1185">Reference proteome</keyword>
<keyword evidence="1" id="KW-1133">Transmembrane helix</keyword>
<keyword evidence="1" id="KW-0812">Transmembrane</keyword>
<evidence type="ECO:0000259" key="2">
    <source>
        <dbReference type="Pfam" id="PF13568"/>
    </source>
</evidence>
<feature type="domain" description="Outer membrane protein beta-barrel" evidence="2">
    <location>
        <begin position="59"/>
        <end position="194"/>
    </location>
</feature>
<comment type="caution">
    <text evidence="3">The sequence shown here is derived from an EMBL/GenBank/DDBJ whole genome shotgun (WGS) entry which is preliminary data.</text>
</comment>
<feature type="transmembrane region" description="Helical" evidence="1">
    <location>
        <begin position="197"/>
        <end position="217"/>
    </location>
</feature>
<dbReference type="Proteomes" id="UP000664144">
    <property type="component" value="Unassembled WGS sequence"/>
</dbReference>
<keyword evidence="1" id="KW-0472">Membrane</keyword>
<sequence>MRNFYWASLLLLPLPVFSQTQPEKGYFVGLEVGHSGAYRSDFGWAGQGFAPIITAGKLLKPGLTLQLGLSASQSRFEHRERWVIRANYPQPFPINVYSQTRQRTLLLPILLRIDLGKPAQRRLQLQAIAGATVMAYMHYDKQTQADSTNAVFFTNTNRSTSFDLGLTGGGGLLYKASPHMDLTATALLNLPLRPLAYIIYGSAGVTSTVSIGTRYYLKARP</sequence>
<evidence type="ECO:0000313" key="4">
    <source>
        <dbReference type="Proteomes" id="UP000664144"/>
    </source>
</evidence>
<dbReference type="AlphaFoldDB" id="A0A939EZJ6"/>
<gene>
    <name evidence="3" type="ORF">J0X19_22500</name>
</gene>
<dbReference type="EMBL" id="JAFLQZ010000023">
    <property type="protein sequence ID" value="MBO0360749.1"/>
    <property type="molecule type" value="Genomic_DNA"/>
</dbReference>
<dbReference type="RefSeq" id="WP_206986665.1">
    <property type="nucleotide sequence ID" value="NZ_JAFLQZ010000023.1"/>
</dbReference>